<dbReference type="EMBL" id="CM046104">
    <property type="protein sequence ID" value="KAI8424223.1"/>
    <property type="molecule type" value="Genomic_DNA"/>
</dbReference>
<reference evidence="1 2" key="1">
    <citation type="journal article" date="2022" name="Genome Biol. Evol.">
        <title>The Spruce Budworm Genome: Reconstructing the Evolutionary History of Antifreeze Proteins.</title>
        <authorList>
            <person name="Beliveau C."/>
            <person name="Gagne P."/>
            <person name="Picq S."/>
            <person name="Vernygora O."/>
            <person name="Keeling C.I."/>
            <person name="Pinkney K."/>
            <person name="Doucet D."/>
            <person name="Wen F."/>
            <person name="Johnston J.S."/>
            <person name="Maaroufi H."/>
            <person name="Boyle B."/>
            <person name="Laroche J."/>
            <person name="Dewar K."/>
            <person name="Juretic N."/>
            <person name="Blackburn G."/>
            <person name="Nisole A."/>
            <person name="Brunet B."/>
            <person name="Brandao M."/>
            <person name="Lumley L."/>
            <person name="Duan J."/>
            <person name="Quan G."/>
            <person name="Lucarotti C.J."/>
            <person name="Roe A.D."/>
            <person name="Sperling F.A.H."/>
            <person name="Levesque R.C."/>
            <person name="Cusson M."/>
        </authorList>
    </citation>
    <scope>NUCLEOTIDE SEQUENCE [LARGE SCALE GENOMIC DNA]</scope>
    <source>
        <strain evidence="1">Glfc:IPQL:Cfum</strain>
    </source>
</reference>
<organism evidence="1 2">
    <name type="scientific">Choristoneura fumiferana</name>
    <name type="common">Spruce budworm moth</name>
    <name type="synonym">Archips fumiferana</name>
    <dbReference type="NCBI Taxonomy" id="7141"/>
    <lineage>
        <taxon>Eukaryota</taxon>
        <taxon>Metazoa</taxon>
        <taxon>Ecdysozoa</taxon>
        <taxon>Arthropoda</taxon>
        <taxon>Hexapoda</taxon>
        <taxon>Insecta</taxon>
        <taxon>Pterygota</taxon>
        <taxon>Neoptera</taxon>
        <taxon>Endopterygota</taxon>
        <taxon>Lepidoptera</taxon>
        <taxon>Glossata</taxon>
        <taxon>Ditrysia</taxon>
        <taxon>Tortricoidea</taxon>
        <taxon>Tortricidae</taxon>
        <taxon>Tortricinae</taxon>
        <taxon>Choristoneura</taxon>
    </lineage>
</organism>
<accession>A0ACC0JJ89</accession>
<dbReference type="Proteomes" id="UP001064048">
    <property type="component" value="Chromosome 4"/>
</dbReference>
<proteinExistence type="predicted"/>
<keyword evidence="2" id="KW-1185">Reference proteome</keyword>
<name>A0ACC0JJ89_CHOFU</name>
<protein>
    <submittedName>
        <fullName evidence="1">Uncharacterized protein</fullName>
    </submittedName>
</protein>
<sequence>MDNEQPHQELVKCVVVGDTAVGKTRLICARACNKHVSLAQLMTTHVPTVWAIDQYRIYKDVLERSWEVVDGVNVSLRLWDTFGDHEKDRRFAYGRSDVVLLCFSVTNPISLRNCGAMWYPEIRRFCPNTPILLVGCKNDLRYMYRDETYLSYCKDRSPFIRTPRKSDLVMPDQGRALAAEFGIYYYETSVFTYYGINEVFENAIRAALIARRQQRFWMTNLKRVQRPFLQAPFRPPRPLEPDVVPVNSSYLENTATLLRQQYFSDMVIICGAKGFPVHRFMMAAACEAFNRLLASDCARGAELARSSSESSMVSSMGEATTGDFNEDTEYLIRQDQAKQMRVWDQIKRRSSCQILPLSDSCKKPPDLYREVNHPAINSIRVVKCDKIQHATSQTQTIVTMSKLISQAVMQEVINFIYTGTLDSAAFKQQEIRQAAELLGFHELTKLSQFILDQHLLFDKVFMQQFHTPLPQRLREMYVERSLFADVTFDLDDGIHLAHRAILMARCDPMKAMFQGHFRESTSRMISFPGVKMYAFHILLCYIYSDKIPVVEPTRCLELLELANRLCMNRLVNLVEARVIDQLQHQDRLCGEDDEVVEIVLALLEPVKLHNAHNLADWCVWRLCGAYDRVCRARALRHIGPASRDYLCENRWPPVWYVKEYDYYQKCVSEQLKAQKDIRLTGSVQASQHTGCLCFTGKVRRESDGRLRTRRAPYAVARRLRRRTRRSDPSRAGGETSIIIIIIPRGILGAGAGMISERVKINR</sequence>
<evidence type="ECO:0000313" key="1">
    <source>
        <dbReference type="EMBL" id="KAI8424223.1"/>
    </source>
</evidence>
<gene>
    <name evidence="1" type="ORF">MSG28_002796</name>
</gene>
<comment type="caution">
    <text evidence="1">The sequence shown here is derived from an EMBL/GenBank/DDBJ whole genome shotgun (WGS) entry which is preliminary data.</text>
</comment>
<evidence type="ECO:0000313" key="2">
    <source>
        <dbReference type="Proteomes" id="UP001064048"/>
    </source>
</evidence>